<dbReference type="PANTHER" id="PTHR42080:SF3">
    <property type="entry name" value="SRR1-LIKE DOMAIN-CONTAINING PROTEIN"/>
    <property type="match status" value="1"/>
</dbReference>
<accession>A0A9W9WU57</accession>
<dbReference type="InterPro" id="IPR012942">
    <property type="entry name" value="SRR1-like"/>
</dbReference>
<organism evidence="2 3">
    <name type="scientific">Penicillium diatomitis</name>
    <dbReference type="NCBI Taxonomy" id="2819901"/>
    <lineage>
        <taxon>Eukaryota</taxon>
        <taxon>Fungi</taxon>
        <taxon>Dikarya</taxon>
        <taxon>Ascomycota</taxon>
        <taxon>Pezizomycotina</taxon>
        <taxon>Eurotiomycetes</taxon>
        <taxon>Eurotiomycetidae</taxon>
        <taxon>Eurotiales</taxon>
        <taxon>Aspergillaceae</taxon>
        <taxon>Penicillium</taxon>
    </lineage>
</organism>
<evidence type="ECO:0000313" key="2">
    <source>
        <dbReference type="EMBL" id="KAJ5475381.1"/>
    </source>
</evidence>
<sequence length="162" mass="18131">MKQNHGSWKKEMDVEEVTSRVIQHAMALTTAGICKGDRSVQLHTQDPDYSKATRKLLTRKGFKVVGIHGAEEFVEIDEETIVISPFTAAPIKQIIADLGCPVLILCTGPGTFNSKAKPVADPESPRTKQMWLDYNVHSISTHARDSDIRYTLKGLQVYSRHR</sequence>
<protein>
    <recommendedName>
        <fullName evidence="1">SRR1-like domain-containing protein</fullName>
    </recommendedName>
</protein>
<dbReference type="PANTHER" id="PTHR42080">
    <property type="entry name" value="SRR1 DOMAIN-CONTAINING PROTEIN"/>
    <property type="match status" value="1"/>
</dbReference>
<gene>
    <name evidence="2" type="ORF">N7539_008447</name>
</gene>
<dbReference type="GeneID" id="81628297"/>
<evidence type="ECO:0000313" key="3">
    <source>
        <dbReference type="Proteomes" id="UP001148312"/>
    </source>
</evidence>
<feature type="domain" description="SRR1-like" evidence="1">
    <location>
        <begin position="15"/>
        <end position="115"/>
    </location>
</feature>
<dbReference type="RefSeq" id="XP_056787139.1">
    <property type="nucleotide sequence ID" value="XM_056938047.1"/>
</dbReference>
<keyword evidence="3" id="KW-1185">Reference proteome</keyword>
<reference evidence="2" key="2">
    <citation type="journal article" date="2023" name="IMA Fungus">
        <title>Comparative genomic study of the Penicillium genus elucidates a diverse pangenome and 15 lateral gene transfer events.</title>
        <authorList>
            <person name="Petersen C."/>
            <person name="Sorensen T."/>
            <person name="Nielsen M.R."/>
            <person name="Sondergaard T.E."/>
            <person name="Sorensen J.L."/>
            <person name="Fitzpatrick D.A."/>
            <person name="Frisvad J.C."/>
            <person name="Nielsen K.L."/>
        </authorList>
    </citation>
    <scope>NUCLEOTIDE SEQUENCE</scope>
    <source>
        <strain evidence="2">IBT 30728</strain>
    </source>
</reference>
<dbReference type="Pfam" id="PF07985">
    <property type="entry name" value="SRR1"/>
    <property type="match status" value="1"/>
</dbReference>
<reference evidence="2" key="1">
    <citation type="submission" date="2022-12" db="EMBL/GenBank/DDBJ databases">
        <authorList>
            <person name="Petersen C."/>
        </authorList>
    </citation>
    <scope>NUCLEOTIDE SEQUENCE</scope>
    <source>
        <strain evidence="2">IBT 30728</strain>
    </source>
</reference>
<dbReference type="AlphaFoldDB" id="A0A9W9WU57"/>
<dbReference type="Proteomes" id="UP001148312">
    <property type="component" value="Unassembled WGS sequence"/>
</dbReference>
<proteinExistence type="predicted"/>
<name>A0A9W9WU57_9EURO</name>
<evidence type="ECO:0000259" key="1">
    <source>
        <dbReference type="Pfam" id="PF07985"/>
    </source>
</evidence>
<comment type="caution">
    <text evidence="2">The sequence shown here is derived from an EMBL/GenBank/DDBJ whole genome shotgun (WGS) entry which is preliminary data.</text>
</comment>
<dbReference type="EMBL" id="JAPWDQ010000012">
    <property type="protein sequence ID" value="KAJ5475381.1"/>
    <property type="molecule type" value="Genomic_DNA"/>
</dbReference>